<reference evidence="6 7" key="1">
    <citation type="journal article" date="2016" name="G3 (Bethesda)">
        <title>First Draft Assembly and Annotation of the Genome of a California Endemic Oak Quercus lobata Nee (Fagaceae).</title>
        <authorList>
            <person name="Sork V.L."/>
            <person name="Fitz-Gibbon S.T."/>
            <person name="Puiu D."/>
            <person name="Crepeau M."/>
            <person name="Gugger P.F."/>
            <person name="Sherman R."/>
            <person name="Stevens K."/>
            <person name="Langley C.H."/>
            <person name="Pellegrini M."/>
            <person name="Salzberg S.L."/>
        </authorList>
    </citation>
    <scope>NUCLEOTIDE SEQUENCE [LARGE SCALE GENOMIC DNA]</scope>
    <source>
        <strain evidence="6 7">cv. SW786</strain>
    </source>
</reference>
<dbReference type="GO" id="GO:0008270">
    <property type="term" value="F:zinc ion binding"/>
    <property type="evidence" value="ECO:0007669"/>
    <property type="project" value="UniProtKB-KW"/>
</dbReference>
<keyword evidence="1" id="KW-0479">Metal-binding</keyword>
<dbReference type="PANTHER" id="PTHR45969">
    <property type="entry name" value="RING ZINC FINGER PROTEIN-RELATED"/>
    <property type="match status" value="1"/>
</dbReference>
<evidence type="ECO:0000259" key="5">
    <source>
        <dbReference type="PROSITE" id="PS50089"/>
    </source>
</evidence>
<dbReference type="Pfam" id="PF13639">
    <property type="entry name" value="zf-RING_2"/>
    <property type="match status" value="1"/>
</dbReference>
<reference evidence="6" key="2">
    <citation type="submission" date="2021-01" db="UniProtKB">
        <authorList>
            <consortium name="EnsemblPlants"/>
        </authorList>
    </citation>
    <scope>IDENTIFICATION</scope>
</reference>
<dbReference type="PROSITE" id="PS50089">
    <property type="entry name" value="ZF_RING_2"/>
    <property type="match status" value="1"/>
</dbReference>
<dbReference type="PANTHER" id="PTHR45969:SF81">
    <property type="entry name" value="OS08G0157400 PROTEIN"/>
    <property type="match status" value="1"/>
</dbReference>
<evidence type="ECO:0000256" key="1">
    <source>
        <dbReference type="ARBA" id="ARBA00022723"/>
    </source>
</evidence>
<keyword evidence="3" id="KW-0862">Zinc</keyword>
<dbReference type="InParanoid" id="A0A7N2MW94"/>
<name>A0A7N2MW94_QUELO</name>
<dbReference type="EnsemblPlants" id="QL11p014538:mrna">
    <property type="protein sequence ID" value="QL11p014538:mrna:CDS:1"/>
    <property type="gene ID" value="QL11p014538"/>
</dbReference>
<feature type="domain" description="RING-type" evidence="5">
    <location>
        <begin position="108"/>
        <end position="151"/>
    </location>
</feature>
<evidence type="ECO:0000256" key="2">
    <source>
        <dbReference type="ARBA" id="ARBA00022771"/>
    </source>
</evidence>
<dbReference type="SMART" id="SM00184">
    <property type="entry name" value="RING"/>
    <property type="match status" value="1"/>
</dbReference>
<dbReference type="SUPFAM" id="SSF57850">
    <property type="entry name" value="RING/U-box"/>
    <property type="match status" value="1"/>
</dbReference>
<evidence type="ECO:0000313" key="7">
    <source>
        <dbReference type="Proteomes" id="UP000594261"/>
    </source>
</evidence>
<dbReference type="Gramene" id="QL11p014538:mrna">
    <property type="protein sequence ID" value="QL11p014538:mrna:CDS:1"/>
    <property type="gene ID" value="QL11p014538"/>
</dbReference>
<dbReference type="OMA" id="RIKFIVM"/>
<dbReference type="Proteomes" id="UP000594261">
    <property type="component" value="Chromosome 11"/>
</dbReference>
<dbReference type="Gene3D" id="3.30.40.10">
    <property type="entry name" value="Zinc/RING finger domain, C3HC4 (zinc finger)"/>
    <property type="match status" value="1"/>
</dbReference>
<evidence type="ECO:0000256" key="4">
    <source>
        <dbReference type="PROSITE-ProRule" id="PRU00175"/>
    </source>
</evidence>
<dbReference type="GO" id="GO:0016567">
    <property type="term" value="P:protein ubiquitination"/>
    <property type="evidence" value="ECO:0007669"/>
    <property type="project" value="TreeGrafter"/>
</dbReference>
<accession>A0A7N2MW94</accession>
<organism evidence="6 7">
    <name type="scientific">Quercus lobata</name>
    <name type="common">Valley oak</name>
    <dbReference type="NCBI Taxonomy" id="97700"/>
    <lineage>
        <taxon>Eukaryota</taxon>
        <taxon>Viridiplantae</taxon>
        <taxon>Streptophyta</taxon>
        <taxon>Embryophyta</taxon>
        <taxon>Tracheophyta</taxon>
        <taxon>Spermatophyta</taxon>
        <taxon>Magnoliopsida</taxon>
        <taxon>eudicotyledons</taxon>
        <taxon>Gunneridae</taxon>
        <taxon>Pentapetalae</taxon>
        <taxon>rosids</taxon>
        <taxon>fabids</taxon>
        <taxon>Fagales</taxon>
        <taxon>Fagaceae</taxon>
        <taxon>Quercus</taxon>
    </lineage>
</organism>
<proteinExistence type="predicted"/>
<dbReference type="EMBL" id="LRBV02000011">
    <property type="status" value="NOT_ANNOTATED_CDS"/>
    <property type="molecule type" value="Genomic_DNA"/>
</dbReference>
<keyword evidence="2 4" id="KW-0863">Zinc-finger</keyword>
<evidence type="ECO:0000313" key="6">
    <source>
        <dbReference type="EnsemblPlants" id="QL11p014538:mrna:CDS:1"/>
    </source>
</evidence>
<sequence>MGLVCIAMKIRKSINIRFLLGMLDRIKFIVMVALTRLGLLKPPEQAAETEEHSTSYVLVMDGLTPSLIAVDSLMVLIKKRVPVIEYSVFVERHRALTDDEDVDMEMECSVCLNCVERSHEIRELCNCYHVFHKECLDRWVDEGQVTCPLCRTLLFPAKTERII</sequence>
<dbReference type="AlphaFoldDB" id="A0A7N2MW94"/>
<dbReference type="InterPro" id="IPR013083">
    <property type="entry name" value="Znf_RING/FYVE/PHD"/>
</dbReference>
<evidence type="ECO:0000256" key="3">
    <source>
        <dbReference type="ARBA" id="ARBA00022833"/>
    </source>
</evidence>
<protein>
    <recommendedName>
        <fullName evidence="5">RING-type domain-containing protein</fullName>
    </recommendedName>
</protein>
<dbReference type="InterPro" id="IPR001841">
    <property type="entry name" value="Znf_RING"/>
</dbReference>
<dbReference type="GO" id="GO:0061630">
    <property type="term" value="F:ubiquitin protein ligase activity"/>
    <property type="evidence" value="ECO:0007669"/>
    <property type="project" value="TreeGrafter"/>
</dbReference>
<keyword evidence="7" id="KW-1185">Reference proteome</keyword>